<keyword evidence="3" id="KW-1185">Reference proteome</keyword>
<feature type="region of interest" description="Disordered" evidence="1">
    <location>
        <begin position="298"/>
        <end position="322"/>
    </location>
</feature>
<reference evidence="2 3" key="1">
    <citation type="journal article" date="2012" name="Genome Biol.">
        <title>Genome and low-iron response of an oceanic diatom adapted to chronic iron limitation.</title>
        <authorList>
            <person name="Lommer M."/>
            <person name="Specht M."/>
            <person name="Roy A.S."/>
            <person name="Kraemer L."/>
            <person name="Andreson R."/>
            <person name="Gutowska M.A."/>
            <person name="Wolf J."/>
            <person name="Bergner S.V."/>
            <person name="Schilhabel M.B."/>
            <person name="Klostermeier U.C."/>
            <person name="Beiko R.G."/>
            <person name="Rosenstiel P."/>
            <person name="Hippler M."/>
            <person name="Laroche J."/>
        </authorList>
    </citation>
    <scope>NUCLEOTIDE SEQUENCE [LARGE SCALE GENOMIC DNA]</scope>
    <source>
        <strain evidence="2 3">CCMP1005</strain>
    </source>
</reference>
<feature type="region of interest" description="Disordered" evidence="1">
    <location>
        <begin position="1"/>
        <end position="151"/>
    </location>
</feature>
<feature type="compositionally biased region" description="Gly residues" evidence="1">
    <location>
        <begin position="52"/>
        <end position="63"/>
    </location>
</feature>
<proteinExistence type="predicted"/>
<feature type="compositionally biased region" description="Basic and acidic residues" evidence="1">
    <location>
        <begin position="64"/>
        <end position="82"/>
    </location>
</feature>
<feature type="non-terminal residue" evidence="2">
    <location>
        <position position="383"/>
    </location>
</feature>
<evidence type="ECO:0000313" key="2">
    <source>
        <dbReference type="EMBL" id="EJK61464.1"/>
    </source>
</evidence>
<sequence>MRRPRPFGRTGTRRTPGVGLGVGLLRAPRRPRRTRRRGRRGDEELAAFDLEGAGGDAPRGPGGGRRDGRERSELGRGGPARERRARPRVPDAAVPQPGHPAALGVDGGRKKARPPGPVRDVAPPGRRRVRPEDPPSPPGNAAYESLVSSSRGRVAEGALKERGLAGGGVVYELLDEETVLAKIRAGLRERPAAAATTANGKGKTANGNGKSSAGPAAVSRSSVSSSSAPSGADGPPAKRPRSSSASSRSSGAPGPDGKSPEVEFVGSTEEVEFLGSREPAAAGYNPLLARRALAATRLGGRTEEQTGAPTGSREAGGVSDVAAPGSVRPAAAGYNPLAAREALRLAASLPGEGDGGLEGPESAAAGGYNPLAARRALATNRPD</sequence>
<feature type="compositionally biased region" description="Low complexity" evidence="1">
    <location>
        <begin position="7"/>
        <end position="17"/>
    </location>
</feature>
<feature type="region of interest" description="Disordered" evidence="1">
    <location>
        <begin position="188"/>
        <end position="280"/>
    </location>
</feature>
<accession>K0S945</accession>
<dbReference type="EMBL" id="AGNL01019957">
    <property type="protein sequence ID" value="EJK61464.1"/>
    <property type="molecule type" value="Genomic_DNA"/>
</dbReference>
<dbReference type="Proteomes" id="UP000266841">
    <property type="component" value="Unassembled WGS sequence"/>
</dbReference>
<comment type="caution">
    <text evidence="2">The sequence shown here is derived from an EMBL/GenBank/DDBJ whole genome shotgun (WGS) entry which is preliminary data.</text>
</comment>
<name>K0S945_THAOC</name>
<feature type="compositionally biased region" description="Low complexity" evidence="1">
    <location>
        <begin position="192"/>
        <end position="235"/>
    </location>
</feature>
<feature type="compositionally biased region" description="Low complexity" evidence="1">
    <location>
        <begin position="242"/>
        <end position="255"/>
    </location>
</feature>
<protein>
    <submittedName>
        <fullName evidence="2">Uncharacterized protein</fullName>
    </submittedName>
</protein>
<feature type="region of interest" description="Disordered" evidence="1">
    <location>
        <begin position="349"/>
        <end position="369"/>
    </location>
</feature>
<dbReference type="AlphaFoldDB" id="K0S945"/>
<evidence type="ECO:0000256" key="1">
    <source>
        <dbReference type="SAM" id="MobiDB-lite"/>
    </source>
</evidence>
<feature type="compositionally biased region" description="Basic residues" evidence="1">
    <location>
        <begin position="27"/>
        <end position="39"/>
    </location>
</feature>
<gene>
    <name evidence="2" type="ORF">THAOC_18045</name>
</gene>
<organism evidence="2 3">
    <name type="scientific">Thalassiosira oceanica</name>
    <name type="common">Marine diatom</name>
    <dbReference type="NCBI Taxonomy" id="159749"/>
    <lineage>
        <taxon>Eukaryota</taxon>
        <taxon>Sar</taxon>
        <taxon>Stramenopiles</taxon>
        <taxon>Ochrophyta</taxon>
        <taxon>Bacillariophyta</taxon>
        <taxon>Coscinodiscophyceae</taxon>
        <taxon>Thalassiosirophycidae</taxon>
        <taxon>Thalassiosirales</taxon>
        <taxon>Thalassiosiraceae</taxon>
        <taxon>Thalassiosira</taxon>
    </lineage>
</organism>
<evidence type="ECO:0000313" key="3">
    <source>
        <dbReference type="Proteomes" id="UP000266841"/>
    </source>
</evidence>